<dbReference type="InterPro" id="IPR038563">
    <property type="entry name" value="Endonuclease_7_sf"/>
</dbReference>
<dbReference type="Gene3D" id="3.40.1800.10">
    <property type="entry name" value="His-Me finger endonucleases"/>
    <property type="match status" value="1"/>
</dbReference>
<dbReference type="Pfam" id="PF02945">
    <property type="entry name" value="Endonuclease_7"/>
    <property type="match status" value="1"/>
</dbReference>
<proteinExistence type="predicted"/>
<protein>
    <submittedName>
        <fullName evidence="1">Uncharacterized protein</fullName>
    </submittedName>
</protein>
<dbReference type="EMBL" id="JAEVHM010000283">
    <property type="protein sequence ID" value="MBM0235524.1"/>
    <property type="molecule type" value="Genomic_DNA"/>
</dbReference>
<name>A0ABS1Y2A0_9ACTN</name>
<dbReference type="SUPFAM" id="SSF54060">
    <property type="entry name" value="His-Me finger endonucleases"/>
    <property type="match status" value="1"/>
</dbReference>
<reference evidence="1 2" key="1">
    <citation type="submission" date="2021-01" db="EMBL/GenBank/DDBJ databases">
        <title>Draft genome sequence of Micromonospora sp. strain STR1_7.</title>
        <authorList>
            <person name="Karlyshev A."/>
            <person name="Jawad R."/>
        </authorList>
    </citation>
    <scope>NUCLEOTIDE SEQUENCE [LARGE SCALE GENOMIC DNA]</scope>
    <source>
        <strain evidence="1 2">STR1-7</strain>
    </source>
</reference>
<organism evidence="1 2">
    <name type="scientific">Micromonospora parastrephiae</name>
    <dbReference type="NCBI Taxonomy" id="2806101"/>
    <lineage>
        <taxon>Bacteria</taxon>
        <taxon>Bacillati</taxon>
        <taxon>Actinomycetota</taxon>
        <taxon>Actinomycetes</taxon>
        <taxon>Micromonosporales</taxon>
        <taxon>Micromonosporaceae</taxon>
        <taxon>Micromonospora</taxon>
    </lineage>
</organism>
<sequence length="335" mass="36724">MQGQSFKLDVHLGDHSLEGSTLTCWKQFGGKETWSLDLPTVLWILERVAAGEGDAREIRDDLLQATRWESACCSSCDLAMSHYPEARRRHEQTVQRWREEQQPLNPDSYLYLLNKGKIHRSSCRRPPRPAPPQFPEDLHAFGVLLEGHGGDLEQVLNFLAGQATGGARKIGSSEVVAMLARDGVAAVKSRLCGACKPRLPDLDPATPEGRPACWAWVMPSHVAVAEAGVALASVGAYVLPHQRAAYAELERWHEGRCAVCGQGHTVGRLVRDHDHASGLIRGLLSSSCNTAEGRANSLLFDNYRRRPPSVILGIEVLYLPAGFKPGTHHLGVSAR</sequence>
<dbReference type="Proteomes" id="UP000601027">
    <property type="component" value="Unassembled WGS sequence"/>
</dbReference>
<dbReference type="RefSeq" id="WP_203178762.1">
    <property type="nucleotide sequence ID" value="NZ_JAEVHM010000283.1"/>
</dbReference>
<comment type="caution">
    <text evidence="1">The sequence shown here is derived from an EMBL/GenBank/DDBJ whole genome shotgun (WGS) entry which is preliminary data.</text>
</comment>
<gene>
    <name evidence="1" type="ORF">JNW91_29380</name>
</gene>
<dbReference type="InterPro" id="IPR044925">
    <property type="entry name" value="His-Me_finger_sf"/>
</dbReference>
<dbReference type="InterPro" id="IPR004211">
    <property type="entry name" value="Endonuclease_7"/>
</dbReference>
<evidence type="ECO:0000313" key="1">
    <source>
        <dbReference type="EMBL" id="MBM0235524.1"/>
    </source>
</evidence>
<accession>A0ABS1Y2A0</accession>
<evidence type="ECO:0000313" key="2">
    <source>
        <dbReference type="Proteomes" id="UP000601027"/>
    </source>
</evidence>
<keyword evidence="2" id="KW-1185">Reference proteome</keyword>